<reference evidence="14 15" key="1">
    <citation type="journal article" date="2011" name="Stand. Genomic Sci.">
        <title>Complete genome sequence of the thermophilic, hydrogen-oxidizing Bacillus tusciae type strain (T2) and reclassification in the new genus, Kyrpidia gen. nov. as Kyrpidia tusciae comb. nov. and emendation of the family Alicyclobacillaceae da Costa and Rainey, 2010.</title>
        <authorList>
            <person name="Klenk H.P."/>
            <person name="Lapidus A."/>
            <person name="Chertkov O."/>
            <person name="Copeland A."/>
            <person name="Del Rio T.G."/>
            <person name="Nolan M."/>
            <person name="Lucas S."/>
            <person name="Chen F."/>
            <person name="Tice H."/>
            <person name="Cheng J.F."/>
            <person name="Han C."/>
            <person name="Bruce D."/>
            <person name="Goodwin L."/>
            <person name="Pitluck S."/>
            <person name="Pati A."/>
            <person name="Ivanova N."/>
            <person name="Mavromatis K."/>
            <person name="Daum C."/>
            <person name="Chen A."/>
            <person name="Palaniappan K."/>
            <person name="Chang Y.J."/>
            <person name="Land M."/>
            <person name="Hauser L."/>
            <person name="Jeffries C.D."/>
            <person name="Detter J.C."/>
            <person name="Rohde M."/>
            <person name="Abt B."/>
            <person name="Pukall R."/>
            <person name="Goker M."/>
            <person name="Bristow J."/>
            <person name="Markowitz V."/>
            <person name="Hugenholtz P."/>
            <person name="Eisen J.A."/>
        </authorList>
    </citation>
    <scope>NUCLEOTIDE SEQUENCE [LARGE SCALE GENOMIC DNA]</scope>
    <source>
        <strain evidence="14 15">DSM 2912</strain>
    </source>
</reference>
<dbReference type="GO" id="GO:0005737">
    <property type="term" value="C:cytoplasm"/>
    <property type="evidence" value="ECO:0007669"/>
    <property type="project" value="UniProtKB-SubCell"/>
</dbReference>
<dbReference type="PANTHER" id="PTHR43783:SF1">
    <property type="entry name" value="UDP-N-ACETYLGLUCOSAMINE 1-CARBOXYVINYLTRANSFERASE"/>
    <property type="match status" value="1"/>
</dbReference>
<dbReference type="AlphaFoldDB" id="D5WQE6"/>
<accession>D5WQE6</accession>
<feature type="binding site" evidence="12">
    <location>
        <position position="95"/>
    </location>
    <ligand>
        <name>UDP-N-acetyl-alpha-D-glucosamine</name>
        <dbReference type="ChEBI" id="CHEBI:57705"/>
    </ligand>
</feature>
<dbReference type="eggNOG" id="COG0766">
    <property type="taxonomic scope" value="Bacteria"/>
</dbReference>
<comment type="subcellular location">
    <subcellularLocation>
        <location evidence="1 12">Cytoplasm</location>
    </subcellularLocation>
</comment>
<feature type="modified residue" description="2-(S-cysteinyl)pyruvic acid O-phosphothioketal" evidence="12">
    <location>
        <position position="119"/>
    </location>
</feature>
<dbReference type="FunFam" id="3.65.10.10:FF:000001">
    <property type="entry name" value="UDP-N-acetylglucosamine 1-carboxyvinyltransferase"/>
    <property type="match status" value="1"/>
</dbReference>
<dbReference type="EC" id="2.5.1.7" evidence="12"/>
<dbReference type="InterPro" id="IPR001986">
    <property type="entry name" value="Enolpyruvate_Tfrase_dom"/>
</dbReference>
<dbReference type="InterPro" id="IPR005750">
    <property type="entry name" value="UDP_GlcNAc_COvinyl_MurA"/>
</dbReference>
<dbReference type="CDD" id="cd01555">
    <property type="entry name" value="UdpNAET"/>
    <property type="match status" value="1"/>
</dbReference>
<dbReference type="EMBL" id="CP002017">
    <property type="protein sequence ID" value="ADG06555.1"/>
    <property type="molecule type" value="Genomic_DNA"/>
</dbReference>
<keyword evidence="9 12" id="KW-0961">Cell wall biogenesis/degradation</keyword>
<keyword evidence="12" id="KW-0670">Pyruvate</keyword>
<feature type="domain" description="Enolpyruvate transferase" evidence="13">
    <location>
        <begin position="9"/>
        <end position="408"/>
    </location>
</feature>
<dbReference type="GO" id="GO:0008360">
    <property type="term" value="P:regulation of cell shape"/>
    <property type="evidence" value="ECO:0007669"/>
    <property type="project" value="UniProtKB-KW"/>
</dbReference>
<evidence type="ECO:0000256" key="9">
    <source>
        <dbReference type="ARBA" id="ARBA00023316"/>
    </source>
</evidence>
<dbReference type="GO" id="GO:0071555">
    <property type="term" value="P:cell wall organization"/>
    <property type="evidence" value="ECO:0007669"/>
    <property type="project" value="UniProtKB-KW"/>
</dbReference>
<keyword evidence="6 12" id="KW-0133">Cell shape</keyword>
<dbReference type="GO" id="GO:0019277">
    <property type="term" value="P:UDP-N-acetylgalactosamine biosynthetic process"/>
    <property type="evidence" value="ECO:0007669"/>
    <property type="project" value="InterPro"/>
</dbReference>
<organism evidence="14 15">
    <name type="scientific">Kyrpidia tusciae (strain DSM 2912 / NBRC 15312 / T2)</name>
    <name type="common">Bacillus tusciae</name>
    <dbReference type="NCBI Taxonomy" id="562970"/>
    <lineage>
        <taxon>Bacteria</taxon>
        <taxon>Bacillati</taxon>
        <taxon>Bacillota</taxon>
        <taxon>Bacilli</taxon>
        <taxon>Bacillales</taxon>
        <taxon>Alicyclobacillaceae</taxon>
        <taxon>Kyrpidia</taxon>
    </lineage>
</organism>
<keyword evidence="4 12" id="KW-0132">Cell division</keyword>
<comment type="function">
    <text evidence="12">Cell wall formation. Adds enolpyruvyl to UDP-N-acetylglucosamine.</text>
</comment>
<name>D5WQE6_KYRT2</name>
<comment type="catalytic activity">
    <reaction evidence="11 12">
        <text>phosphoenolpyruvate + UDP-N-acetyl-alpha-D-glucosamine = UDP-N-acetyl-3-O-(1-carboxyvinyl)-alpha-D-glucosamine + phosphate</text>
        <dbReference type="Rhea" id="RHEA:18681"/>
        <dbReference type="ChEBI" id="CHEBI:43474"/>
        <dbReference type="ChEBI" id="CHEBI:57705"/>
        <dbReference type="ChEBI" id="CHEBI:58702"/>
        <dbReference type="ChEBI" id="CHEBI:68483"/>
        <dbReference type="EC" id="2.5.1.7"/>
    </reaction>
</comment>
<evidence type="ECO:0000256" key="12">
    <source>
        <dbReference type="HAMAP-Rule" id="MF_00111"/>
    </source>
</evidence>
<evidence type="ECO:0000313" key="15">
    <source>
        <dbReference type="Proteomes" id="UP000002368"/>
    </source>
</evidence>
<feature type="binding site" evidence="12">
    <location>
        <position position="330"/>
    </location>
    <ligand>
        <name>UDP-N-acetyl-alpha-D-glucosamine</name>
        <dbReference type="ChEBI" id="CHEBI:57705"/>
    </ligand>
</feature>
<comment type="similarity">
    <text evidence="10 12">Belongs to the EPSP synthase family. MurA subfamily.</text>
</comment>
<evidence type="ECO:0000256" key="6">
    <source>
        <dbReference type="ARBA" id="ARBA00022960"/>
    </source>
</evidence>
<keyword evidence="7 12" id="KW-0573">Peptidoglycan synthesis</keyword>
<evidence type="ECO:0000259" key="13">
    <source>
        <dbReference type="Pfam" id="PF00275"/>
    </source>
</evidence>
<dbReference type="SUPFAM" id="SSF55205">
    <property type="entry name" value="EPT/RTPC-like"/>
    <property type="match status" value="1"/>
</dbReference>
<dbReference type="NCBIfam" id="TIGR01072">
    <property type="entry name" value="murA"/>
    <property type="match status" value="1"/>
</dbReference>
<evidence type="ECO:0000256" key="1">
    <source>
        <dbReference type="ARBA" id="ARBA00004496"/>
    </source>
</evidence>
<dbReference type="Gene3D" id="3.65.10.10">
    <property type="entry name" value="Enolpyruvate transferase domain"/>
    <property type="match status" value="2"/>
</dbReference>
<dbReference type="PANTHER" id="PTHR43783">
    <property type="entry name" value="UDP-N-ACETYLGLUCOSAMINE 1-CARBOXYVINYLTRANSFERASE"/>
    <property type="match status" value="1"/>
</dbReference>
<keyword evidence="15" id="KW-1185">Reference proteome</keyword>
<evidence type="ECO:0000256" key="2">
    <source>
        <dbReference type="ARBA" id="ARBA00004752"/>
    </source>
</evidence>
<evidence type="ECO:0000256" key="8">
    <source>
        <dbReference type="ARBA" id="ARBA00023306"/>
    </source>
</evidence>
<protein>
    <recommendedName>
        <fullName evidence="12">UDP-N-acetylglucosamine 1-carboxyvinyltransferase</fullName>
        <ecNumber evidence="12">2.5.1.7</ecNumber>
    </recommendedName>
    <alternativeName>
        <fullName evidence="12">Enoylpyruvate transferase</fullName>
    </alternativeName>
    <alternativeName>
        <fullName evidence="12">UDP-N-acetylglucosamine enolpyruvyl transferase</fullName>
        <shortName evidence="12">EPT</shortName>
    </alternativeName>
</protein>
<dbReference type="GO" id="GO:0009252">
    <property type="term" value="P:peptidoglycan biosynthetic process"/>
    <property type="evidence" value="ECO:0007669"/>
    <property type="project" value="UniProtKB-UniRule"/>
</dbReference>
<keyword evidence="3 12" id="KW-0963">Cytoplasm</keyword>
<dbReference type="InterPro" id="IPR036968">
    <property type="entry name" value="Enolpyruvate_Tfrase_sf"/>
</dbReference>
<feature type="binding site" evidence="12">
    <location>
        <position position="308"/>
    </location>
    <ligand>
        <name>UDP-N-acetyl-alpha-D-glucosamine</name>
        <dbReference type="ChEBI" id="CHEBI:57705"/>
    </ligand>
</feature>
<evidence type="ECO:0000256" key="10">
    <source>
        <dbReference type="ARBA" id="ARBA00038367"/>
    </source>
</evidence>
<evidence type="ECO:0000313" key="14">
    <source>
        <dbReference type="EMBL" id="ADG06555.1"/>
    </source>
</evidence>
<dbReference type="GO" id="GO:0008760">
    <property type="term" value="F:UDP-N-acetylglucosamine 1-carboxyvinyltransferase activity"/>
    <property type="evidence" value="ECO:0007669"/>
    <property type="project" value="UniProtKB-UniRule"/>
</dbReference>
<sequence length="422" mass="45047">MKALDRIAVEGGTPLEGAVRVHGAKNAALPILAATLLAEGVCVVEDVPDLQDIRVMVDILRALGASVDYSPPVVRVDARRISRTEVPEELMRQMRSSIFLMGPLLARYCHARVSRPGGCTIGSRPIDLHLKGLAALGASIDEMHGYIDCRTRRLHGAAIYLDTPSVGATENLMMAAVLAEGTTVIGNAAREPEIVDLANFLNRLGARVEGAGEDTLVISGVQGLIGGQHAIIPDRIVAGTLAIAVSMTGGDVTLENVRPNHLGAVLTKLREAGVEIETGRDIMRVRSHGKLRAVEQVRTAPYPGFPTDLQAPFMALLSVAPGMSIVAETVFEERFKHVSELCRMGANIRVDLRTAFVQGVPRLTGAVVQASDLRAGAALVLAGLVAEGTTVVEQAHHIDRGYQQFDEMLRGLGARVRRLSQS</sequence>
<evidence type="ECO:0000256" key="5">
    <source>
        <dbReference type="ARBA" id="ARBA00022679"/>
    </source>
</evidence>
<evidence type="ECO:0000256" key="11">
    <source>
        <dbReference type="ARBA" id="ARBA00047527"/>
    </source>
</evidence>
<evidence type="ECO:0000256" key="7">
    <source>
        <dbReference type="ARBA" id="ARBA00022984"/>
    </source>
</evidence>
<comment type="pathway">
    <text evidence="2 12">Cell wall biogenesis; peptidoglycan biosynthesis.</text>
</comment>
<gene>
    <name evidence="12" type="primary">murA</name>
    <name evidence="14" type="ordered locus">Btus_1855</name>
</gene>
<dbReference type="GO" id="GO:0051301">
    <property type="term" value="P:cell division"/>
    <property type="evidence" value="ECO:0007669"/>
    <property type="project" value="UniProtKB-KW"/>
</dbReference>
<comment type="caution">
    <text evidence="12">Lacks conserved residue(s) required for the propagation of feature annotation.</text>
</comment>
<feature type="active site" description="Proton donor" evidence="12">
    <location>
        <position position="119"/>
    </location>
</feature>
<proteinExistence type="inferred from homology"/>
<dbReference type="NCBIfam" id="NF006873">
    <property type="entry name" value="PRK09369.1"/>
    <property type="match status" value="1"/>
</dbReference>
<dbReference type="KEGG" id="bts:Btus_1855"/>
<evidence type="ECO:0000256" key="3">
    <source>
        <dbReference type="ARBA" id="ARBA00022490"/>
    </source>
</evidence>
<keyword evidence="5 12" id="KW-0808">Transferase</keyword>
<dbReference type="InterPro" id="IPR050068">
    <property type="entry name" value="MurA_subfamily"/>
</dbReference>
<dbReference type="HOGENOM" id="CLU_027387_0_0_9"/>
<dbReference type="Proteomes" id="UP000002368">
    <property type="component" value="Chromosome"/>
</dbReference>
<feature type="binding site" evidence="12">
    <location>
        <begin position="25"/>
        <end position="26"/>
    </location>
    <ligand>
        <name>phosphoenolpyruvate</name>
        <dbReference type="ChEBI" id="CHEBI:58702"/>
    </ligand>
</feature>
<dbReference type="HAMAP" id="MF_00111">
    <property type="entry name" value="MurA"/>
    <property type="match status" value="1"/>
</dbReference>
<keyword evidence="8 12" id="KW-0131">Cell cycle</keyword>
<feature type="binding site" evidence="12">
    <location>
        <begin position="124"/>
        <end position="128"/>
    </location>
    <ligand>
        <name>UDP-N-acetyl-alpha-D-glucosamine</name>
        <dbReference type="ChEBI" id="CHEBI:57705"/>
    </ligand>
</feature>
<evidence type="ECO:0000256" key="4">
    <source>
        <dbReference type="ARBA" id="ARBA00022618"/>
    </source>
</evidence>
<dbReference type="Pfam" id="PF00275">
    <property type="entry name" value="EPSP_synthase"/>
    <property type="match status" value="1"/>
</dbReference>
<dbReference type="InterPro" id="IPR013792">
    <property type="entry name" value="RNA3'P_cycl/enolpyr_Trfase_a/b"/>
</dbReference>
<dbReference type="STRING" id="562970.Btus_1855"/>
<dbReference type="UniPathway" id="UPA00219"/>